<evidence type="ECO:0000256" key="1">
    <source>
        <dbReference type="SAM" id="Phobius"/>
    </source>
</evidence>
<keyword evidence="2" id="KW-0732">Signal</keyword>
<keyword evidence="1" id="KW-0472">Membrane</keyword>
<evidence type="ECO:0000256" key="2">
    <source>
        <dbReference type="SAM" id="SignalP"/>
    </source>
</evidence>
<feature type="chain" id="PRO_5028973495" evidence="2">
    <location>
        <begin position="23"/>
        <end position="299"/>
    </location>
</feature>
<dbReference type="AlphaFoldDB" id="A0A7E4W4T5"/>
<reference evidence="4" key="2">
    <citation type="submission" date="2020-10" db="UniProtKB">
        <authorList>
            <consortium name="WormBaseParasite"/>
        </authorList>
    </citation>
    <scope>IDENTIFICATION</scope>
</reference>
<keyword evidence="1" id="KW-0812">Transmembrane</keyword>
<feature type="signal peptide" evidence="2">
    <location>
        <begin position="1"/>
        <end position="22"/>
    </location>
</feature>
<reference evidence="3" key="1">
    <citation type="journal article" date="2013" name="Genetics">
        <title>The draft genome and transcriptome of Panagrellus redivivus are shaped by the harsh demands of a free-living lifestyle.</title>
        <authorList>
            <person name="Srinivasan J."/>
            <person name="Dillman A.R."/>
            <person name="Macchietto M.G."/>
            <person name="Heikkinen L."/>
            <person name="Lakso M."/>
            <person name="Fracchia K.M."/>
            <person name="Antoshechkin I."/>
            <person name="Mortazavi A."/>
            <person name="Wong G."/>
            <person name="Sternberg P.W."/>
        </authorList>
    </citation>
    <scope>NUCLEOTIDE SEQUENCE [LARGE SCALE GENOMIC DNA]</scope>
    <source>
        <strain evidence="3">MT8872</strain>
    </source>
</reference>
<organism evidence="3 4">
    <name type="scientific">Panagrellus redivivus</name>
    <name type="common">Microworm</name>
    <dbReference type="NCBI Taxonomy" id="6233"/>
    <lineage>
        <taxon>Eukaryota</taxon>
        <taxon>Metazoa</taxon>
        <taxon>Ecdysozoa</taxon>
        <taxon>Nematoda</taxon>
        <taxon>Chromadorea</taxon>
        <taxon>Rhabditida</taxon>
        <taxon>Tylenchina</taxon>
        <taxon>Panagrolaimomorpha</taxon>
        <taxon>Panagrolaimoidea</taxon>
        <taxon>Panagrolaimidae</taxon>
        <taxon>Panagrellus</taxon>
    </lineage>
</organism>
<dbReference type="Proteomes" id="UP000492821">
    <property type="component" value="Unassembled WGS sequence"/>
</dbReference>
<evidence type="ECO:0000313" key="4">
    <source>
        <dbReference type="WBParaSite" id="Pan_g7557.t1"/>
    </source>
</evidence>
<feature type="transmembrane region" description="Helical" evidence="1">
    <location>
        <begin position="260"/>
        <end position="282"/>
    </location>
</feature>
<evidence type="ECO:0000313" key="3">
    <source>
        <dbReference type="Proteomes" id="UP000492821"/>
    </source>
</evidence>
<accession>A0A7E4W4T5</accession>
<proteinExistence type="predicted"/>
<keyword evidence="3" id="KW-1185">Reference proteome</keyword>
<dbReference type="WBParaSite" id="Pan_g7557.t1">
    <property type="protein sequence ID" value="Pan_g7557.t1"/>
    <property type="gene ID" value="Pan_g7557"/>
</dbReference>
<protein>
    <submittedName>
        <fullName evidence="4">Transmembrane protein</fullName>
    </submittedName>
</protein>
<name>A0A7E4W4T5_PANRE</name>
<sequence length="299" mass="33922">MTTASCIFGRLVLLFMLTVSVASRYSRTNPVCTVMVHSEATDETRRYEIVDSKRSYDCSDRFSILQFPVDMHSAPPRLLTVFKPNSSIGLIVYNTVPLAAPYAEESGFFSLMLNSHRFTFFNGDGARSINILTGVVYDRINTLLYVFHNDGPHDYVDVYMLESQDALRDPLNTFLFRLKVDSIFYGVQWSFDAYTYKVLYHKLDVDMETDRTTSNVYSIPFNSLLRQLKQGTPGQLESEFEYSSSRAVIHKVKNNGNDDLLSSAVGISVLVFVVLVVSVVSIKLYRIFKHKSVTVEANV</sequence>
<keyword evidence="1" id="KW-1133">Transmembrane helix</keyword>